<dbReference type="Gene3D" id="3.30.1360.170">
    <property type="match status" value="1"/>
</dbReference>
<accession>A0A6J7CNX3</accession>
<dbReference type="PROSITE" id="PS51331">
    <property type="entry name" value="THYX"/>
    <property type="match status" value="1"/>
</dbReference>
<dbReference type="SUPFAM" id="SSF69796">
    <property type="entry name" value="Thymidylate synthase-complementing protein Thy1"/>
    <property type="match status" value="1"/>
</dbReference>
<dbReference type="InterPro" id="IPR003669">
    <property type="entry name" value="Thymidylate_synthase_ThyX"/>
</dbReference>
<dbReference type="NCBIfam" id="TIGR02170">
    <property type="entry name" value="thyX"/>
    <property type="match status" value="1"/>
</dbReference>
<dbReference type="GO" id="GO:0050797">
    <property type="term" value="F:thymidylate synthase (FAD) activity"/>
    <property type="evidence" value="ECO:0007669"/>
    <property type="project" value="InterPro"/>
</dbReference>
<dbReference type="PANTHER" id="PTHR34934">
    <property type="entry name" value="FLAVIN-DEPENDENT THYMIDYLATE SYNTHASE"/>
    <property type="match status" value="1"/>
</dbReference>
<sequence length="242" mass="27307">MSSAPDQITFRSDVTVELVKHSASDSDVVFAARVSTVGETSLSSVDSDASESKGLISFLMRERHGSPFEHSVFTFYVQAPIFVWREHMRHRMTSYNEESGRYRVLDPIFYVPDHDRKLVQIGKAGAYDFIDGTPEQFQTVDEAVRESVATAYTQYQRMLDAGVAREVARAVLPVNIYSSAYVTMNARAMMNFLSLRRKSEGSTYPSYPQREIEMVAEKYEAVFAELMPITHAAFQTNGRVAP</sequence>
<organism evidence="1">
    <name type="scientific">freshwater metagenome</name>
    <dbReference type="NCBI Taxonomy" id="449393"/>
    <lineage>
        <taxon>unclassified sequences</taxon>
        <taxon>metagenomes</taxon>
        <taxon>ecological metagenomes</taxon>
    </lineage>
</organism>
<dbReference type="HAMAP" id="MF_01408">
    <property type="entry name" value="ThyX"/>
    <property type="match status" value="1"/>
</dbReference>
<dbReference type="EMBL" id="CAFBLM010000003">
    <property type="protein sequence ID" value="CAB4859486.1"/>
    <property type="molecule type" value="Genomic_DNA"/>
</dbReference>
<dbReference type="InterPro" id="IPR036098">
    <property type="entry name" value="Thymidylate_synthase_ThyX_sf"/>
</dbReference>
<dbReference type="GO" id="GO:0050660">
    <property type="term" value="F:flavin adenine dinucleotide binding"/>
    <property type="evidence" value="ECO:0007669"/>
    <property type="project" value="InterPro"/>
</dbReference>
<name>A0A6J7CNX3_9ZZZZ</name>
<dbReference type="GO" id="GO:0006231">
    <property type="term" value="P:dTMP biosynthetic process"/>
    <property type="evidence" value="ECO:0007669"/>
    <property type="project" value="InterPro"/>
</dbReference>
<dbReference type="AlphaFoldDB" id="A0A6J7CNX3"/>
<protein>
    <submittedName>
        <fullName evidence="1">Unannotated protein</fullName>
    </submittedName>
</protein>
<dbReference type="GO" id="GO:0070402">
    <property type="term" value="F:NADPH binding"/>
    <property type="evidence" value="ECO:0007669"/>
    <property type="project" value="TreeGrafter"/>
</dbReference>
<evidence type="ECO:0000313" key="1">
    <source>
        <dbReference type="EMBL" id="CAB4859486.1"/>
    </source>
</evidence>
<dbReference type="Pfam" id="PF02511">
    <property type="entry name" value="Thy1"/>
    <property type="match status" value="1"/>
</dbReference>
<dbReference type="CDD" id="cd20175">
    <property type="entry name" value="ThyX"/>
    <property type="match status" value="1"/>
</dbReference>
<gene>
    <name evidence="1" type="ORF">UFOPK3401_00165</name>
</gene>
<dbReference type="GO" id="GO:0004799">
    <property type="term" value="F:thymidylate synthase activity"/>
    <property type="evidence" value="ECO:0007669"/>
    <property type="project" value="TreeGrafter"/>
</dbReference>
<reference evidence="1" key="1">
    <citation type="submission" date="2020-05" db="EMBL/GenBank/DDBJ databases">
        <authorList>
            <person name="Chiriac C."/>
            <person name="Salcher M."/>
            <person name="Ghai R."/>
            <person name="Kavagutti S V."/>
        </authorList>
    </citation>
    <scope>NUCLEOTIDE SEQUENCE</scope>
</reference>
<proteinExistence type="inferred from homology"/>
<dbReference type="PANTHER" id="PTHR34934:SF1">
    <property type="entry name" value="FLAVIN-DEPENDENT THYMIDYLATE SYNTHASE"/>
    <property type="match status" value="1"/>
</dbReference>